<reference evidence="1 2" key="1">
    <citation type="submission" date="2016-10" db="EMBL/GenBank/DDBJ databases">
        <authorList>
            <person name="Varghese N."/>
            <person name="Submissions S."/>
        </authorList>
    </citation>
    <scope>NUCLEOTIDE SEQUENCE [LARGE SCALE GENOMIC DNA]</scope>
    <source>
        <strain evidence="1 2">BS3111</strain>
    </source>
</reference>
<keyword evidence="1" id="KW-0067">ATP-binding</keyword>
<proteinExistence type="predicted"/>
<dbReference type="EMBL" id="LT629760">
    <property type="protein sequence ID" value="SDS14679.1"/>
    <property type="molecule type" value="Genomic_DNA"/>
</dbReference>
<dbReference type="InterPro" id="IPR027417">
    <property type="entry name" value="P-loop_NTPase"/>
</dbReference>
<organism evidence="1 2">
    <name type="scientific">Pseudomonas trivialis</name>
    <dbReference type="NCBI Taxonomy" id="200450"/>
    <lineage>
        <taxon>Bacteria</taxon>
        <taxon>Pseudomonadati</taxon>
        <taxon>Pseudomonadota</taxon>
        <taxon>Gammaproteobacteria</taxon>
        <taxon>Pseudomonadales</taxon>
        <taxon>Pseudomonadaceae</taxon>
        <taxon>Pseudomonas</taxon>
    </lineage>
</organism>
<evidence type="ECO:0000313" key="2">
    <source>
        <dbReference type="Proteomes" id="UP000183126"/>
    </source>
</evidence>
<dbReference type="Gene3D" id="3.40.50.300">
    <property type="entry name" value="P-loop containing nucleotide triphosphate hydrolases"/>
    <property type="match status" value="1"/>
</dbReference>
<protein>
    <submittedName>
        <fullName evidence="1">Cystine transport system ATP-binding protein</fullName>
    </submittedName>
</protein>
<name>A0ABY0U6G0_9PSED</name>
<dbReference type="Proteomes" id="UP000183126">
    <property type="component" value="Chromosome I"/>
</dbReference>
<sequence length="47" mass="5427">MSFARDVANRVVFFDKGVIVEQGEAKALFANPREERTRQFLSKFLAH</sequence>
<keyword evidence="2" id="KW-1185">Reference proteome</keyword>
<dbReference type="GO" id="GO:0005524">
    <property type="term" value="F:ATP binding"/>
    <property type="evidence" value="ECO:0007669"/>
    <property type="project" value="UniProtKB-KW"/>
</dbReference>
<keyword evidence="1" id="KW-0547">Nucleotide-binding</keyword>
<accession>A0ABY0U6G0</accession>
<gene>
    <name evidence="1" type="ORF">SAMN04490205_1622</name>
</gene>
<evidence type="ECO:0000313" key="1">
    <source>
        <dbReference type="EMBL" id="SDS14679.1"/>
    </source>
</evidence>